<dbReference type="SUPFAM" id="SSF52402">
    <property type="entry name" value="Adenine nucleotide alpha hydrolases-like"/>
    <property type="match status" value="2"/>
</dbReference>
<dbReference type="AlphaFoldDB" id="A0A841P0U3"/>
<keyword evidence="4" id="KW-1185">Reference proteome</keyword>
<accession>A0A841P0U3</accession>
<comment type="caution">
    <text evidence="3">The sequence shown here is derived from an EMBL/GenBank/DDBJ whole genome shotgun (WGS) entry which is preliminary data.</text>
</comment>
<name>A0A841P0U3_9HYPH</name>
<dbReference type="RefSeq" id="WP_184871896.1">
    <property type="nucleotide sequence ID" value="NZ_JACHEF010000001.1"/>
</dbReference>
<proteinExistence type="inferred from homology"/>
<evidence type="ECO:0000259" key="2">
    <source>
        <dbReference type="Pfam" id="PF00582"/>
    </source>
</evidence>
<dbReference type="PANTHER" id="PTHR46268">
    <property type="entry name" value="STRESS RESPONSE PROTEIN NHAX"/>
    <property type="match status" value="1"/>
</dbReference>
<dbReference type="EMBL" id="JACHEF010000001">
    <property type="protein sequence ID" value="MBB6408907.1"/>
    <property type="molecule type" value="Genomic_DNA"/>
</dbReference>
<dbReference type="InterPro" id="IPR006016">
    <property type="entry name" value="UspA"/>
</dbReference>
<reference evidence="3 4" key="1">
    <citation type="submission" date="2020-08" db="EMBL/GenBank/DDBJ databases">
        <title>Genomic Encyclopedia of Type Strains, Phase IV (KMG-IV): sequencing the most valuable type-strain genomes for metagenomic binning, comparative biology and taxonomic classification.</title>
        <authorList>
            <person name="Goeker M."/>
        </authorList>
    </citation>
    <scope>NUCLEOTIDE SEQUENCE [LARGE SCALE GENOMIC DNA]</scope>
    <source>
        <strain evidence="3 4">DSM 100039</strain>
    </source>
</reference>
<dbReference type="CDD" id="cd00293">
    <property type="entry name" value="USP-like"/>
    <property type="match status" value="1"/>
</dbReference>
<dbReference type="Pfam" id="PF00582">
    <property type="entry name" value="Usp"/>
    <property type="match status" value="1"/>
</dbReference>
<evidence type="ECO:0000313" key="3">
    <source>
        <dbReference type="EMBL" id="MBB6408907.1"/>
    </source>
</evidence>
<comment type="similarity">
    <text evidence="1">Belongs to the universal stress protein A family.</text>
</comment>
<dbReference type="Gene3D" id="3.40.50.12370">
    <property type="match status" value="1"/>
</dbReference>
<dbReference type="PANTHER" id="PTHR46268:SF15">
    <property type="entry name" value="UNIVERSAL STRESS PROTEIN HP_0031"/>
    <property type="match status" value="1"/>
</dbReference>
<gene>
    <name evidence="3" type="ORF">HNQ71_001551</name>
</gene>
<dbReference type="Proteomes" id="UP000556329">
    <property type="component" value="Unassembled WGS sequence"/>
</dbReference>
<organism evidence="3 4">
    <name type="scientific">Mesorhizobium sangaii</name>
    <dbReference type="NCBI Taxonomy" id="505389"/>
    <lineage>
        <taxon>Bacteria</taxon>
        <taxon>Pseudomonadati</taxon>
        <taxon>Pseudomonadota</taxon>
        <taxon>Alphaproteobacteria</taxon>
        <taxon>Hyphomicrobiales</taxon>
        <taxon>Phyllobacteriaceae</taxon>
        <taxon>Mesorhizobium</taxon>
    </lineage>
</organism>
<evidence type="ECO:0000313" key="4">
    <source>
        <dbReference type="Proteomes" id="UP000556329"/>
    </source>
</evidence>
<feature type="domain" description="UspA" evidence="2">
    <location>
        <begin position="207"/>
        <end position="265"/>
    </location>
</feature>
<protein>
    <submittedName>
        <fullName evidence="3">Nucleotide-binding universal stress UspA family protein</fullName>
    </submittedName>
</protein>
<sequence>MAFKTIMVQLDVDAIVAPLISMAWDLAQRHEADLIGFCVAEPHFVMPTGVDDRAATKATWSQVEDIEGRLNCLSEEFLSAVNGSNRASWRGAIGNPTRQLALNARAADLIVTGSPTSDLLVDHHRTLDTASLILAAGRPILAASETPAPIRAETILIAWNDTREARRAVVDAMPFLINARDVVIATVDNGGPAPQENVADIELFLTRHGVKARSEVSDARRSEPAEILLQIGQEIAADLIVLGGYGHSRVRETTFGGVTRSVLQSGSFHRLISN</sequence>
<evidence type="ECO:0000256" key="1">
    <source>
        <dbReference type="ARBA" id="ARBA00008791"/>
    </source>
</evidence>